<evidence type="ECO:0000256" key="3">
    <source>
        <dbReference type="ARBA" id="ARBA00022490"/>
    </source>
</evidence>
<dbReference type="Proteomes" id="UP000460257">
    <property type="component" value="Unassembled WGS sequence"/>
</dbReference>
<comment type="similarity">
    <text evidence="2 6">Belongs to the FliS family.</text>
</comment>
<dbReference type="AlphaFoldDB" id="A0A6N7J2F9"/>
<dbReference type="InterPro" id="IPR003713">
    <property type="entry name" value="FliS"/>
</dbReference>
<dbReference type="GO" id="GO:0005829">
    <property type="term" value="C:cytosol"/>
    <property type="evidence" value="ECO:0007669"/>
    <property type="project" value="UniProtKB-SubCell"/>
</dbReference>
<dbReference type="PANTHER" id="PTHR34773">
    <property type="entry name" value="FLAGELLAR SECRETION CHAPERONE FLIS"/>
    <property type="match status" value="1"/>
</dbReference>
<dbReference type="CDD" id="cd16098">
    <property type="entry name" value="FliS"/>
    <property type="match status" value="1"/>
</dbReference>
<sequence>MRRNPYEVYRRSQVETASQAELVLMLYDGALKFVNIAHDAIEKGEIEKANTNIKKADDIIVELLSTLNHKYAVAEDFKNVYDYIRDRLLWANMKKDNDILKEAHDNIEIMRDTWKEVMRKTNNGQNLNVGEPAATE</sequence>
<evidence type="ECO:0000256" key="1">
    <source>
        <dbReference type="ARBA" id="ARBA00004514"/>
    </source>
</evidence>
<keyword evidence="4 6" id="KW-1005">Bacterial flagellum biogenesis</keyword>
<keyword evidence="5" id="KW-0143">Chaperone</keyword>
<protein>
    <recommendedName>
        <fullName evidence="6">Flagellar secretion chaperone FliS</fullName>
    </recommendedName>
</protein>
<keyword evidence="7" id="KW-0969">Cilium</keyword>
<dbReference type="GO" id="GO:0044780">
    <property type="term" value="P:bacterial-type flagellum assembly"/>
    <property type="evidence" value="ECO:0007669"/>
    <property type="project" value="InterPro"/>
</dbReference>
<accession>A0A6N7J2F9</accession>
<evidence type="ECO:0000313" key="7">
    <source>
        <dbReference type="EMBL" id="MQN02255.1"/>
    </source>
</evidence>
<keyword evidence="8" id="KW-1185">Reference proteome</keyword>
<name>A0A6N7J2F9_9FIRM</name>
<dbReference type="Gene3D" id="1.20.120.340">
    <property type="entry name" value="Flagellar protein FliS"/>
    <property type="match status" value="1"/>
</dbReference>
<keyword evidence="3 6" id="KW-0963">Cytoplasm</keyword>
<comment type="caution">
    <text evidence="7">The sequence shown here is derived from an EMBL/GenBank/DDBJ whole genome shotgun (WGS) entry which is preliminary data.</text>
</comment>
<dbReference type="EMBL" id="VOGC01000009">
    <property type="protein sequence ID" value="MQN02255.1"/>
    <property type="molecule type" value="Genomic_DNA"/>
</dbReference>
<evidence type="ECO:0000256" key="6">
    <source>
        <dbReference type="PIRNR" id="PIRNR039090"/>
    </source>
</evidence>
<dbReference type="Pfam" id="PF02561">
    <property type="entry name" value="FliS"/>
    <property type="match status" value="1"/>
</dbReference>
<keyword evidence="7" id="KW-0966">Cell projection</keyword>
<evidence type="ECO:0000256" key="4">
    <source>
        <dbReference type="ARBA" id="ARBA00022795"/>
    </source>
</evidence>
<dbReference type="PIRSF" id="PIRSF039090">
    <property type="entry name" value="Flis"/>
    <property type="match status" value="1"/>
</dbReference>
<evidence type="ECO:0000313" key="8">
    <source>
        <dbReference type="Proteomes" id="UP000460257"/>
    </source>
</evidence>
<evidence type="ECO:0000256" key="5">
    <source>
        <dbReference type="ARBA" id="ARBA00023186"/>
    </source>
</evidence>
<evidence type="ECO:0000256" key="2">
    <source>
        <dbReference type="ARBA" id="ARBA00008787"/>
    </source>
</evidence>
<dbReference type="NCBIfam" id="TIGR00208">
    <property type="entry name" value="fliS"/>
    <property type="match status" value="1"/>
</dbReference>
<comment type="subcellular location">
    <subcellularLocation>
        <location evidence="1 6">Cytoplasm</location>
        <location evidence="1 6">Cytosol</location>
    </subcellularLocation>
</comment>
<dbReference type="PANTHER" id="PTHR34773:SF1">
    <property type="entry name" value="FLAGELLAR SECRETION CHAPERONE FLIS"/>
    <property type="match status" value="1"/>
</dbReference>
<dbReference type="GO" id="GO:0071973">
    <property type="term" value="P:bacterial-type flagellum-dependent cell motility"/>
    <property type="evidence" value="ECO:0007669"/>
    <property type="project" value="TreeGrafter"/>
</dbReference>
<gene>
    <name evidence="7" type="primary">fliS</name>
    <name evidence="7" type="ORF">FRC54_10290</name>
</gene>
<dbReference type="SUPFAM" id="SSF101116">
    <property type="entry name" value="Flagellar export chaperone FliS"/>
    <property type="match status" value="1"/>
</dbReference>
<reference evidence="7" key="1">
    <citation type="journal article" date="2020" name="Appl. Environ. Microbiol.">
        <title>Medium-Chain Fatty Acid Synthesis by 'Candidatus Weimeria bifida' gen. nov., sp. nov., and 'Candidatus Pseudoramibacter fermentans' sp. nov.</title>
        <authorList>
            <person name="Scarborough M.J."/>
            <person name="Myers K.S."/>
            <person name="Donohue T.J."/>
            <person name="Noguera D.R."/>
        </authorList>
    </citation>
    <scope>NUCLEOTIDE SEQUENCE</scope>
    <source>
        <strain evidence="7">LCO1.1</strain>
    </source>
</reference>
<keyword evidence="7" id="KW-0282">Flagellum</keyword>
<dbReference type="InterPro" id="IPR036584">
    <property type="entry name" value="FliS_sf"/>
</dbReference>
<organism evidence="7 8">
    <name type="scientific">Candidatus Weimeria bifida</name>
    <dbReference type="NCBI Taxonomy" id="2599074"/>
    <lineage>
        <taxon>Bacteria</taxon>
        <taxon>Bacillati</taxon>
        <taxon>Bacillota</taxon>
        <taxon>Clostridia</taxon>
        <taxon>Lachnospirales</taxon>
        <taxon>Lachnospiraceae</taxon>
        <taxon>Candidatus Weimeria</taxon>
    </lineage>
</organism>
<proteinExistence type="inferred from homology"/>